<dbReference type="Proteomes" id="UP000320333">
    <property type="component" value="Unassembled WGS sequence"/>
</dbReference>
<feature type="region of interest" description="Disordered" evidence="1">
    <location>
        <begin position="109"/>
        <end position="135"/>
    </location>
</feature>
<evidence type="ECO:0000313" key="3">
    <source>
        <dbReference type="EMBL" id="TPX73184.1"/>
    </source>
</evidence>
<keyword evidence="2" id="KW-0472">Membrane</keyword>
<dbReference type="STRING" id="246404.A0A507FAH6"/>
<organism evidence="3 4">
    <name type="scientific">Chytriomyces confervae</name>
    <dbReference type="NCBI Taxonomy" id="246404"/>
    <lineage>
        <taxon>Eukaryota</taxon>
        <taxon>Fungi</taxon>
        <taxon>Fungi incertae sedis</taxon>
        <taxon>Chytridiomycota</taxon>
        <taxon>Chytridiomycota incertae sedis</taxon>
        <taxon>Chytridiomycetes</taxon>
        <taxon>Chytridiales</taxon>
        <taxon>Chytriomycetaceae</taxon>
        <taxon>Chytriomyces</taxon>
    </lineage>
</organism>
<evidence type="ECO:0000256" key="2">
    <source>
        <dbReference type="SAM" id="Phobius"/>
    </source>
</evidence>
<evidence type="ECO:0000256" key="1">
    <source>
        <dbReference type="SAM" id="MobiDB-lite"/>
    </source>
</evidence>
<sequence length="208" mass="22701">MYNMISLSLDMQASYSCRMPMTKEGGLYFPLTFAFWGKKEEEHIHIMTHWSFFLGGTVYPLRDHWVMAVKGSIILIHGPVRWFAGHTFEGTMQQAALLLANAKEADQKGGAAAGGSGDTIPAANEANKAKPPPADRPIIANSKQKKNGGNVVPVKAKDLPTVSKLLSSVPRTMVFFYVLLSVGATAGLAGLVYYAYLKPKLLLEKKTK</sequence>
<comment type="caution">
    <text evidence="3">The sequence shown here is derived from an EMBL/GenBank/DDBJ whole genome shotgun (WGS) entry which is preliminary data.</text>
</comment>
<evidence type="ECO:0000313" key="4">
    <source>
        <dbReference type="Proteomes" id="UP000320333"/>
    </source>
</evidence>
<protein>
    <submittedName>
        <fullName evidence="3">Uncharacterized protein</fullName>
    </submittedName>
</protein>
<dbReference type="OrthoDB" id="18530at2759"/>
<keyword evidence="2" id="KW-0812">Transmembrane</keyword>
<dbReference type="AlphaFoldDB" id="A0A507FAH6"/>
<keyword evidence="2" id="KW-1133">Transmembrane helix</keyword>
<reference evidence="3 4" key="1">
    <citation type="journal article" date="2019" name="Sci. Rep.">
        <title>Comparative genomics of chytrid fungi reveal insights into the obligate biotrophic and pathogenic lifestyle of Synchytrium endobioticum.</title>
        <authorList>
            <person name="van de Vossenberg B.T.L.H."/>
            <person name="Warris S."/>
            <person name="Nguyen H.D.T."/>
            <person name="van Gent-Pelzer M.P.E."/>
            <person name="Joly D.L."/>
            <person name="van de Geest H.C."/>
            <person name="Bonants P.J.M."/>
            <person name="Smith D.S."/>
            <person name="Levesque C.A."/>
            <person name="van der Lee T.A.J."/>
        </authorList>
    </citation>
    <scope>NUCLEOTIDE SEQUENCE [LARGE SCALE GENOMIC DNA]</scope>
    <source>
        <strain evidence="3 4">CBS 675.73</strain>
    </source>
</reference>
<feature type="transmembrane region" description="Helical" evidence="2">
    <location>
        <begin position="174"/>
        <end position="196"/>
    </location>
</feature>
<name>A0A507FAH6_9FUNG</name>
<accession>A0A507FAH6</accession>
<dbReference type="EMBL" id="QEAP01000203">
    <property type="protein sequence ID" value="TPX73184.1"/>
    <property type="molecule type" value="Genomic_DNA"/>
</dbReference>
<proteinExistence type="predicted"/>
<gene>
    <name evidence="3" type="ORF">CcCBS67573_g05543</name>
</gene>
<keyword evidence="4" id="KW-1185">Reference proteome</keyword>